<proteinExistence type="predicted"/>
<feature type="region of interest" description="Disordered" evidence="1">
    <location>
        <begin position="79"/>
        <end position="124"/>
    </location>
</feature>
<comment type="caution">
    <text evidence="3">The sequence shown here is derived from an EMBL/GenBank/DDBJ whole genome shotgun (WGS) entry which is preliminary data.</text>
</comment>
<evidence type="ECO:0000313" key="3">
    <source>
        <dbReference type="EMBL" id="MCD2195173.1"/>
    </source>
</evidence>
<dbReference type="PIRSF" id="PIRSF010256">
    <property type="entry name" value="CoxE_vWa"/>
    <property type="match status" value="1"/>
</dbReference>
<dbReference type="Gene3D" id="3.40.50.410">
    <property type="entry name" value="von Willebrand factor, type A domain"/>
    <property type="match status" value="1"/>
</dbReference>
<dbReference type="SUPFAM" id="SSF53300">
    <property type="entry name" value="vWA-like"/>
    <property type="match status" value="1"/>
</dbReference>
<evidence type="ECO:0000313" key="4">
    <source>
        <dbReference type="Proteomes" id="UP001199469"/>
    </source>
</evidence>
<dbReference type="Proteomes" id="UP001199469">
    <property type="component" value="Unassembled WGS sequence"/>
</dbReference>
<dbReference type="Pfam" id="PF05762">
    <property type="entry name" value="VWA_CoxE"/>
    <property type="match status" value="1"/>
</dbReference>
<dbReference type="InterPro" id="IPR036465">
    <property type="entry name" value="vWFA_dom_sf"/>
</dbReference>
<dbReference type="SMART" id="SM00327">
    <property type="entry name" value="VWA"/>
    <property type="match status" value="1"/>
</dbReference>
<dbReference type="InterPro" id="IPR011195">
    <property type="entry name" value="UCP010256"/>
</dbReference>
<dbReference type="InterPro" id="IPR002035">
    <property type="entry name" value="VWF_A"/>
</dbReference>
<name>A0ABS8PA66_9PSEU</name>
<dbReference type="CDD" id="cd00198">
    <property type="entry name" value="vWFA"/>
    <property type="match status" value="1"/>
</dbReference>
<reference evidence="3 4" key="1">
    <citation type="submission" date="2021-11" db="EMBL/GenBank/DDBJ databases">
        <title>Draft genome sequence of Actinomycetospora sp. SF1 isolated from the rhizosphere soil.</title>
        <authorList>
            <person name="Duangmal K."/>
            <person name="Chantavorakit T."/>
        </authorList>
    </citation>
    <scope>NUCLEOTIDE SEQUENCE [LARGE SCALE GENOMIC DNA]</scope>
    <source>
        <strain evidence="3 4">TBRC 5722</strain>
    </source>
</reference>
<gene>
    <name evidence="3" type="ORF">LQ327_17540</name>
</gene>
<dbReference type="InterPro" id="IPR008912">
    <property type="entry name" value="Uncharacterised_CoxE"/>
</dbReference>
<protein>
    <submittedName>
        <fullName evidence="3">VWA domain-containing protein</fullName>
    </submittedName>
</protein>
<dbReference type="EMBL" id="JAJNDB010000003">
    <property type="protein sequence ID" value="MCD2195173.1"/>
    <property type="molecule type" value="Genomic_DNA"/>
</dbReference>
<accession>A0ABS8PA66</accession>
<dbReference type="RefSeq" id="WP_230735953.1">
    <property type="nucleotide sequence ID" value="NZ_JAJNDB010000003.1"/>
</dbReference>
<dbReference type="PANTHER" id="PTHR39338:SF6">
    <property type="entry name" value="BLL5662 PROTEIN"/>
    <property type="match status" value="1"/>
</dbReference>
<evidence type="ECO:0000256" key="1">
    <source>
        <dbReference type="SAM" id="MobiDB-lite"/>
    </source>
</evidence>
<evidence type="ECO:0000259" key="2">
    <source>
        <dbReference type="SMART" id="SM00327"/>
    </source>
</evidence>
<feature type="domain" description="VWFA" evidence="2">
    <location>
        <begin position="212"/>
        <end position="387"/>
    </location>
</feature>
<dbReference type="PANTHER" id="PTHR39338">
    <property type="entry name" value="BLL5662 PROTEIN-RELATED"/>
    <property type="match status" value="1"/>
</dbReference>
<sequence>MTAAPDVATLAAGFAAALHEAGLPVTPERAERFARAVLLIRPETQRSLRQAGLATLVSDPAQIGTFDAVFAATFSGIVDPAEQRGDPSAPPLGVETQMSTTPAASGGSSASADDDVGGGGNAREVPVAGVASAAERPEPLHDRDFASLSPAELLALADAMRRLRVATPPRRTRRFRPSPHGDRVDLRATLRAARGTSGHPTRIVHRARRTRPRRLVVLCDVSGSMEPYARALLQLLWCASGGSRAEVFGFATRLTRLTSVMARQQPQVAIDRAVRRCVDWAGGSRIGDAIARFTDVQGRRGMARGAVVLVISDGWDTGDPARLAAAMERLSRVAHRVVWANPRTASPHYRPLAGGMAAAWPYCDAVVSAHSLDALDDLLDALADVSPGPDGGWASPARPRRGGG</sequence>
<organism evidence="3 4">
    <name type="scientific">Actinomycetospora endophytica</name>
    <dbReference type="NCBI Taxonomy" id="2291215"/>
    <lineage>
        <taxon>Bacteria</taxon>
        <taxon>Bacillati</taxon>
        <taxon>Actinomycetota</taxon>
        <taxon>Actinomycetes</taxon>
        <taxon>Pseudonocardiales</taxon>
        <taxon>Pseudonocardiaceae</taxon>
        <taxon>Actinomycetospora</taxon>
    </lineage>
</organism>
<keyword evidence="4" id="KW-1185">Reference proteome</keyword>